<keyword evidence="5 7" id="KW-0496">Mitochondrion</keyword>
<keyword evidence="7" id="KW-0999">Mitochondrion inner membrane</keyword>
<keyword evidence="10" id="KW-1185">Reference proteome</keyword>
<accession>A0A8C3HLY2</accession>
<comment type="subunit">
    <text evidence="7">Component of the mitochondrial contact site and cristae organizing system (MICOS) complex.</text>
</comment>
<proteinExistence type="inferred from homology"/>
<reference evidence="9" key="2">
    <citation type="submission" date="2025-08" db="UniProtKB">
        <authorList>
            <consortium name="Ensembl"/>
        </authorList>
    </citation>
    <scope>IDENTIFICATION</scope>
</reference>
<comment type="similarity">
    <text evidence="2">Belongs to the apolipoprotein O/MICOS complex subunit Mic27 family.</text>
</comment>
<protein>
    <recommendedName>
        <fullName evidence="7">MICOS complex subunit</fullName>
    </recommendedName>
</protein>
<keyword evidence="6" id="KW-0472">Membrane</keyword>
<dbReference type="InterPro" id="IPR033182">
    <property type="entry name" value="MIC26/MIC27_animal"/>
</dbReference>
<comment type="function">
    <text evidence="7">Component of the MICOS complex, a large protein complex of the mitochondrial inner membrane that plays crucial roles in the maintenance of crista junctions, inner membrane architecture, and formation of contact sites to the outer membrane.</text>
</comment>
<evidence type="ECO:0000256" key="3">
    <source>
        <dbReference type="ARBA" id="ARBA00022692"/>
    </source>
</evidence>
<evidence type="ECO:0000256" key="8">
    <source>
        <dbReference type="SAM" id="MobiDB-lite"/>
    </source>
</evidence>
<organism evidence="9 10">
    <name type="scientific">Chrysemys picta bellii</name>
    <name type="common">Western painted turtle</name>
    <name type="synonym">Emys bellii</name>
    <dbReference type="NCBI Taxonomy" id="8478"/>
    <lineage>
        <taxon>Eukaryota</taxon>
        <taxon>Metazoa</taxon>
        <taxon>Chordata</taxon>
        <taxon>Craniata</taxon>
        <taxon>Vertebrata</taxon>
        <taxon>Euteleostomi</taxon>
        <taxon>Archelosauria</taxon>
        <taxon>Testudinata</taxon>
        <taxon>Testudines</taxon>
        <taxon>Cryptodira</taxon>
        <taxon>Durocryptodira</taxon>
        <taxon>Testudinoidea</taxon>
        <taxon>Emydidae</taxon>
        <taxon>Chrysemys</taxon>
    </lineage>
</organism>
<comment type="subcellular location">
    <subcellularLocation>
        <location evidence="7">Mitochondrion inner membrane</location>
    </subcellularLocation>
    <subcellularLocation>
        <location evidence="1">Mitochondrion membrane</location>
    </subcellularLocation>
</comment>
<keyword evidence="3" id="KW-0812">Transmembrane</keyword>
<evidence type="ECO:0000256" key="4">
    <source>
        <dbReference type="ARBA" id="ARBA00022989"/>
    </source>
</evidence>
<sequence length="358" mass="39185">MSGVSSPAHRLSRSGGGVPGQPQRPRGRRALVWPPRLPYELVAGGQDRRRVTKMAAKMATLAAIPAGLAFVSINIYAATEEESKAQSVKPNQLPIYCVPPLKSRYVEEDPGHLQVGFSTLRKTTSHYVEWCKDAYVFVKNGIMDSIQFGKDTYVYLKNPPPEFLPKVAVLTISGLAGLVLARKGSRVKKISYPLGLTTLAVSVCYPAQSVVLAKITGKKVYAASHQTYEAIGSLWTKNSSMKEVLLTQKEDSKRGSYLQQVPEPAVGDDKSTEIKKTTPESEVKSKTLAVTDSPVMKIQSSKDLVPLPAEIKVPNVISGMKLKLASTAVNCELFNVIFIVLFLKSNSSRPVKFSFLMW</sequence>
<dbReference type="Ensembl" id="ENSCPBT00000023652.1">
    <property type="protein sequence ID" value="ENSCPBP00000020092.1"/>
    <property type="gene ID" value="ENSCPBG00000014469.1"/>
</dbReference>
<evidence type="ECO:0000313" key="10">
    <source>
        <dbReference type="Proteomes" id="UP000694380"/>
    </source>
</evidence>
<dbReference type="PANTHER" id="PTHR14564">
    <property type="entry name" value="MICOS COMPLEX SUBUNIT MIC26 / MIC27 FAMILY MEMBER"/>
    <property type="match status" value="1"/>
</dbReference>
<dbReference type="GO" id="GO:0042407">
    <property type="term" value="P:cristae formation"/>
    <property type="evidence" value="ECO:0007669"/>
    <property type="project" value="InterPro"/>
</dbReference>
<gene>
    <name evidence="9" type="primary">APOOL</name>
</gene>
<evidence type="ECO:0000256" key="6">
    <source>
        <dbReference type="ARBA" id="ARBA00023136"/>
    </source>
</evidence>
<dbReference type="GeneTree" id="ENSGT00530000063666"/>
<evidence type="ECO:0000313" key="9">
    <source>
        <dbReference type="Ensembl" id="ENSCPBP00000020092.1"/>
    </source>
</evidence>
<dbReference type="GO" id="GO:0061617">
    <property type="term" value="C:MICOS complex"/>
    <property type="evidence" value="ECO:0007669"/>
    <property type="project" value="UniProtKB-UniRule"/>
</dbReference>
<feature type="region of interest" description="Disordered" evidence="8">
    <location>
        <begin position="1"/>
        <end position="30"/>
    </location>
</feature>
<evidence type="ECO:0000256" key="7">
    <source>
        <dbReference type="RuleBase" id="RU363021"/>
    </source>
</evidence>
<reference evidence="9" key="3">
    <citation type="submission" date="2025-09" db="UniProtKB">
        <authorList>
            <consortium name="Ensembl"/>
        </authorList>
    </citation>
    <scope>IDENTIFICATION</scope>
</reference>
<evidence type="ECO:0000256" key="1">
    <source>
        <dbReference type="ARBA" id="ARBA00004325"/>
    </source>
</evidence>
<dbReference type="AlphaFoldDB" id="A0A8C3HLY2"/>
<evidence type="ECO:0000256" key="2">
    <source>
        <dbReference type="ARBA" id="ARBA00010904"/>
    </source>
</evidence>
<evidence type="ECO:0000256" key="5">
    <source>
        <dbReference type="ARBA" id="ARBA00023128"/>
    </source>
</evidence>
<name>A0A8C3HLY2_CHRPI</name>
<dbReference type="InterPro" id="IPR019166">
    <property type="entry name" value="MIC26/MIC27"/>
</dbReference>
<keyword evidence="4" id="KW-1133">Transmembrane helix</keyword>
<dbReference type="Pfam" id="PF09769">
    <property type="entry name" value="ApoO"/>
    <property type="match status" value="1"/>
</dbReference>
<reference evidence="9" key="1">
    <citation type="journal article" date="2015" name="Genome Biol. Evol.">
        <title>Physical Mapping and Refinement of the Painted Turtle Genome (Chrysemys picta) Inform Amniote Genome Evolution and Challenge Turtle-Bird Chromosomal Conservation.</title>
        <authorList>
            <person name="Badenhorst D."/>
            <person name="Hillier L.W."/>
            <person name="Literman R."/>
            <person name="Montiel E.E."/>
            <person name="Radhakrishnan S."/>
            <person name="Shen Y."/>
            <person name="Minx P."/>
            <person name="Janes D.E."/>
            <person name="Warren W.C."/>
            <person name="Edwards S.V."/>
            <person name="Valenzuela N."/>
        </authorList>
    </citation>
    <scope>NUCLEOTIDE SEQUENCE [LARGE SCALE GENOMIC DNA]</scope>
</reference>
<dbReference type="Proteomes" id="UP000694380">
    <property type="component" value="Chromosome 8"/>
</dbReference>